<dbReference type="EMBL" id="LSMT01000074">
    <property type="protein sequence ID" value="PFX28937.1"/>
    <property type="molecule type" value="Genomic_DNA"/>
</dbReference>
<dbReference type="Proteomes" id="UP000225706">
    <property type="component" value="Unassembled WGS sequence"/>
</dbReference>
<keyword evidence="2" id="KW-1185">Reference proteome</keyword>
<protein>
    <submittedName>
        <fullName evidence="1">Uncharacterized protein</fullName>
    </submittedName>
</protein>
<gene>
    <name evidence="1" type="ORF">AWC38_SpisGene6305</name>
</gene>
<reference evidence="2" key="1">
    <citation type="journal article" date="2017" name="bioRxiv">
        <title>Comparative analysis of the genomes of Stylophora pistillata and Acropora digitifera provides evidence for extensive differences between species of corals.</title>
        <authorList>
            <person name="Voolstra C.R."/>
            <person name="Li Y."/>
            <person name="Liew Y.J."/>
            <person name="Baumgarten S."/>
            <person name="Zoccola D."/>
            <person name="Flot J.-F."/>
            <person name="Tambutte S."/>
            <person name="Allemand D."/>
            <person name="Aranda M."/>
        </authorList>
    </citation>
    <scope>NUCLEOTIDE SEQUENCE [LARGE SCALE GENOMIC DNA]</scope>
</reference>
<proteinExistence type="predicted"/>
<evidence type="ECO:0000313" key="2">
    <source>
        <dbReference type="Proteomes" id="UP000225706"/>
    </source>
</evidence>
<comment type="caution">
    <text evidence="1">The sequence shown here is derived from an EMBL/GenBank/DDBJ whole genome shotgun (WGS) entry which is preliminary data.</text>
</comment>
<accession>A0A2B4SK80</accession>
<name>A0A2B4SK80_STYPI</name>
<evidence type="ECO:0000313" key="1">
    <source>
        <dbReference type="EMBL" id="PFX28937.1"/>
    </source>
</evidence>
<dbReference type="AlphaFoldDB" id="A0A2B4SK80"/>
<sequence length="236" mass="27856">MAAEMRNRPVEGFDLGIKSHIRLKAEKIRPKKPEKVDQEKMYPIEELFVREHFNDFDEWRDGDDLVDKDKSSLGRFVPRFIPSEDSLSDRASALFNRLGREIKFSLFSTKRESPEVRIEMQIDMDIYKTYLQNIGFVKKSRGWEVHCIDDNSHLCDLLDSKWFERIQNENGDFCYVIPVTVRFWLHERKPVREFVYVGDTLVESHTESDLQVIFTFVHGDGVKAEYNSNEWKSPPS</sequence>
<organism evidence="1 2">
    <name type="scientific">Stylophora pistillata</name>
    <name type="common">Smooth cauliflower coral</name>
    <dbReference type="NCBI Taxonomy" id="50429"/>
    <lineage>
        <taxon>Eukaryota</taxon>
        <taxon>Metazoa</taxon>
        <taxon>Cnidaria</taxon>
        <taxon>Anthozoa</taxon>
        <taxon>Hexacorallia</taxon>
        <taxon>Scleractinia</taxon>
        <taxon>Astrocoeniina</taxon>
        <taxon>Pocilloporidae</taxon>
        <taxon>Stylophora</taxon>
    </lineage>
</organism>